<evidence type="ECO:0000313" key="4">
    <source>
        <dbReference type="Proteomes" id="UP000739538"/>
    </source>
</evidence>
<dbReference type="Gene3D" id="3.10.620.30">
    <property type="match status" value="1"/>
</dbReference>
<keyword evidence="1" id="KW-0472">Membrane</keyword>
<organism evidence="3 4">
    <name type="scientific">Eiseniibacteriota bacterium</name>
    <dbReference type="NCBI Taxonomy" id="2212470"/>
    <lineage>
        <taxon>Bacteria</taxon>
        <taxon>Candidatus Eiseniibacteriota</taxon>
    </lineage>
</organism>
<reference evidence="3" key="1">
    <citation type="submission" date="2020-04" db="EMBL/GenBank/DDBJ databases">
        <authorList>
            <person name="Zhang T."/>
        </authorList>
    </citation>
    <scope>NUCLEOTIDE SEQUENCE</scope>
    <source>
        <strain evidence="3">HKST-UBA02</strain>
    </source>
</reference>
<dbReference type="PANTHER" id="PTHR33490">
    <property type="entry name" value="BLR5614 PROTEIN-RELATED"/>
    <property type="match status" value="1"/>
</dbReference>
<dbReference type="EMBL" id="JAGQHS010000076">
    <property type="protein sequence ID" value="MCA9757005.1"/>
    <property type="molecule type" value="Genomic_DNA"/>
</dbReference>
<comment type="caution">
    <text evidence="3">The sequence shown here is derived from an EMBL/GenBank/DDBJ whole genome shotgun (WGS) entry which is preliminary data.</text>
</comment>
<sequence length="531" mass="58449">MPSSQKLRRVGSSLAILLVFLVLPAGLFFFKLSSGNYQLATLIPAESYGVTTSLHVTGHGDSLLVETFLPIAGNSLTIEDERIRTDLPGRIEVRPDGNRVGVWTANEVSGNHTIEIDYVARSQALRFEIDPELPIPPAGTGADVEATRDIQSDAPEVAELLDRLVPEGAGLEVALRSIYGYCDSLPTVSFKGTTDALTALRLGEASCNGKSRLFAALTRRLGLPTRLVGGLILHSGSKKTSHQWVEVQVGPYWVPFCPTNHYFAFRPANYLPLYRGDEVLFRYTRDVNFDYRFDITKHLSIRPELIAAGARDPLNLMSVWDTFVRAGISIGMLKVLLTVPLAALVLVLLRNVFGLRTFGTFLPLLMAIAAREVGLLWGLVLFALLIAFISVVRMGVIRLHLLHLPQMAVLLTASVVGLLLFGFVGIKSGRIELANVGLFPIAILAITTERFSTMIEESGWSSALKMSAGTLVGIVACHLVIHSAAFQIVFLSFPELILVVVFCDIWIGRWTGLRATEYWRFRHVLREYTHA</sequence>
<dbReference type="AlphaFoldDB" id="A0A956NGI9"/>
<evidence type="ECO:0000313" key="3">
    <source>
        <dbReference type="EMBL" id="MCA9757005.1"/>
    </source>
</evidence>
<name>A0A956NGI9_UNCEI</name>
<dbReference type="Pfam" id="PF01841">
    <property type="entry name" value="Transglut_core"/>
    <property type="match status" value="1"/>
</dbReference>
<reference evidence="3" key="2">
    <citation type="journal article" date="2021" name="Microbiome">
        <title>Successional dynamics and alternative stable states in a saline activated sludge microbial community over 9 years.</title>
        <authorList>
            <person name="Wang Y."/>
            <person name="Ye J."/>
            <person name="Ju F."/>
            <person name="Liu L."/>
            <person name="Boyd J.A."/>
            <person name="Deng Y."/>
            <person name="Parks D.H."/>
            <person name="Jiang X."/>
            <person name="Yin X."/>
            <person name="Woodcroft B.J."/>
            <person name="Tyson G.W."/>
            <person name="Hugenholtz P."/>
            <person name="Polz M.F."/>
            <person name="Zhang T."/>
        </authorList>
    </citation>
    <scope>NUCLEOTIDE SEQUENCE</scope>
    <source>
        <strain evidence="3">HKST-UBA02</strain>
    </source>
</reference>
<dbReference type="SMART" id="SM00460">
    <property type="entry name" value="TGc"/>
    <property type="match status" value="1"/>
</dbReference>
<dbReference type="InterPro" id="IPR002931">
    <property type="entry name" value="Transglutaminase-like"/>
</dbReference>
<evidence type="ECO:0000259" key="2">
    <source>
        <dbReference type="SMART" id="SM00460"/>
    </source>
</evidence>
<dbReference type="Proteomes" id="UP000739538">
    <property type="component" value="Unassembled WGS sequence"/>
</dbReference>
<feature type="transmembrane region" description="Helical" evidence="1">
    <location>
        <begin position="463"/>
        <end position="481"/>
    </location>
</feature>
<dbReference type="InterPro" id="IPR025840">
    <property type="entry name" value="7TM_transglut"/>
</dbReference>
<keyword evidence="1" id="KW-0812">Transmembrane</keyword>
<gene>
    <name evidence="3" type="ORF">KDA27_14465</name>
</gene>
<dbReference type="Pfam" id="PF14402">
    <property type="entry name" value="7TM_transglut"/>
    <property type="match status" value="1"/>
</dbReference>
<dbReference type="SUPFAM" id="SSF54001">
    <property type="entry name" value="Cysteine proteinases"/>
    <property type="match status" value="1"/>
</dbReference>
<protein>
    <submittedName>
        <fullName evidence="3">Transglutaminase</fullName>
    </submittedName>
</protein>
<feature type="transmembrane region" description="Helical" evidence="1">
    <location>
        <begin position="12"/>
        <end position="30"/>
    </location>
</feature>
<feature type="domain" description="Transglutaminase-like" evidence="2">
    <location>
        <begin position="199"/>
        <end position="260"/>
    </location>
</feature>
<accession>A0A956NGI9</accession>
<feature type="transmembrane region" description="Helical" evidence="1">
    <location>
        <begin position="433"/>
        <end position="451"/>
    </location>
</feature>
<feature type="transmembrane region" description="Helical" evidence="1">
    <location>
        <begin position="408"/>
        <end position="427"/>
    </location>
</feature>
<evidence type="ECO:0000256" key="1">
    <source>
        <dbReference type="SAM" id="Phobius"/>
    </source>
</evidence>
<proteinExistence type="predicted"/>
<keyword evidence="1" id="KW-1133">Transmembrane helix</keyword>
<dbReference type="InterPro" id="IPR038765">
    <property type="entry name" value="Papain-like_cys_pep_sf"/>
</dbReference>
<feature type="transmembrane region" description="Helical" evidence="1">
    <location>
        <begin position="373"/>
        <end position="396"/>
    </location>
</feature>
<feature type="transmembrane region" description="Helical" evidence="1">
    <location>
        <begin position="335"/>
        <end position="353"/>
    </location>
</feature>
<feature type="transmembrane region" description="Helical" evidence="1">
    <location>
        <begin position="487"/>
        <end position="507"/>
    </location>
</feature>